<dbReference type="Gene3D" id="3.80.10.10">
    <property type="entry name" value="Ribonuclease Inhibitor"/>
    <property type="match status" value="2"/>
</dbReference>
<dbReference type="Proteomes" id="UP000293045">
    <property type="component" value="Unassembled WGS sequence"/>
</dbReference>
<dbReference type="EMBL" id="PIXR01000451">
    <property type="protein sequence ID" value="TBU06636.1"/>
    <property type="molecule type" value="Genomic_DNA"/>
</dbReference>
<evidence type="ECO:0008006" key="4">
    <source>
        <dbReference type="Google" id="ProtNLM"/>
    </source>
</evidence>
<keyword evidence="1" id="KW-0732">Signal</keyword>
<gene>
    <name evidence="2" type="ORF">CWI39_0451p0030</name>
</gene>
<dbReference type="SUPFAM" id="SSF52047">
    <property type="entry name" value="RNI-like"/>
    <property type="match status" value="1"/>
</dbReference>
<proteinExistence type="predicted"/>
<accession>A0A4Q9LG31</accession>
<dbReference type="AlphaFoldDB" id="A0A4Q9LG31"/>
<evidence type="ECO:0000313" key="2">
    <source>
        <dbReference type="EMBL" id="TBU06636.1"/>
    </source>
</evidence>
<organism evidence="2 3">
    <name type="scientific">Hamiltosporidium magnivora</name>
    <dbReference type="NCBI Taxonomy" id="148818"/>
    <lineage>
        <taxon>Eukaryota</taxon>
        <taxon>Fungi</taxon>
        <taxon>Fungi incertae sedis</taxon>
        <taxon>Microsporidia</taxon>
        <taxon>Dubosqiidae</taxon>
        <taxon>Hamiltosporidium</taxon>
    </lineage>
</organism>
<evidence type="ECO:0000313" key="3">
    <source>
        <dbReference type="Proteomes" id="UP000293045"/>
    </source>
</evidence>
<dbReference type="InterPro" id="IPR032675">
    <property type="entry name" value="LRR_dom_sf"/>
</dbReference>
<dbReference type="VEuPathDB" id="MicrosporidiaDB:CWI36_1072p0010"/>
<sequence length="903" mass="103988">MVGKILQISILLINMGILQLNNSMYLGRVSVMAAASYETSDNEPTRSSTGEAMMDVDDMNIQIINVIFKRDDSERNIEQKTVMDKNPMFYFQSEKRPLGGLCNGSHEKIHQVADSVENPVTDFQSKFKCSQGNPMKYHTLVESYQFIITKTKSDLKFNFTGHFFYKSFMCFEKLLSLKKDDSLFDVSLDSFTEIMKLLEYLITKPSKNLDAFLIDLYRKSIFFYRNLEVCFKREDSFLSALISNEEPMECDQAEGKNILLEKNDGSKEIPQDLSYSEFAEIVEETLISKGYYEWPLAAYLSIFNLSLQYCNDVLIIQKQANQIFSFDLADKTIGKNFYVRIIKGSFFSLDQACTFQENIDILSFFFKNKNILGLELIDFEHEPMADEKYMRHDAEIIRKPENEFPEEINTRGALLKLMNIPAFREIKTLKIKNVDLHGIDVNILFELKNLINLEVTSESEEIKRGIGKIIRKNTNPKSILLESVLLSEILFYSLSTVSPEVFVLKNCKPYERNRNTNSETISFHSLFEDSKSKFGSKLLQLEIVGGKNVNPNFIAHLKNLKILKLISCLNENISKERFKNISEIKNLEELTISGNTFYQNFTLKIFSDITSLSKLELVDCEIDFSSYENTNLCAIKWNCDLKELSISTNHSVGVFKFINCFPTLEVLNLSEYDVNANIYTTNQLSVELPPNLKVLKLEKLGKAFFRKFHITPLKKIESLSLRDSNLITCCDFLRTIDETSPLIKLDLSSCTLNIMDTRKLRIYKTVKHLFIYDTQFQNMNINEFLGELNGFALEEIYISNVDLIIKGVKLISQLKKFPSLKKIFLYSVSIPEKSFDSTELSGFPNLKLFSIGYDEKNVCKKEIEILESFFNSEILKTFKIDSPLILTNEKKQAPLASAPERVE</sequence>
<comment type="caution">
    <text evidence="2">The sequence shown here is derived from an EMBL/GenBank/DDBJ whole genome shotgun (WGS) entry which is preliminary data.</text>
</comment>
<reference evidence="2 3" key="1">
    <citation type="submission" date="2017-12" db="EMBL/GenBank/DDBJ databases">
        <authorList>
            <person name="Pombert J.-F."/>
            <person name="Haag K.L."/>
            <person name="Ebert D."/>
        </authorList>
    </citation>
    <scope>NUCLEOTIDE SEQUENCE [LARGE SCALE GENOMIC DNA]</scope>
    <source>
        <strain evidence="2">IL-BN-2</strain>
    </source>
</reference>
<dbReference type="VEuPathDB" id="MicrosporidiaDB:CWI39_0451p0030"/>
<protein>
    <recommendedName>
        <fullName evidence="4">Leucine-rich repeat-containing protein</fullName>
    </recommendedName>
</protein>
<name>A0A4Q9LG31_9MICR</name>
<feature type="chain" id="PRO_5020509914" description="Leucine-rich repeat-containing protein" evidence="1">
    <location>
        <begin position="24"/>
        <end position="903"/>
    </location>
</feature>
<evidence type="ECO:0000256" key="1">
    <source>
        <dbReference type="SAM" id="SignalP"/>
    </source>
</evidence>
<feature type="signal peptide" evidence="1">
    <location>
        <begin position="1"/>
        <end position="23"/>
    </location>
</feature>